<evidence type="ECO:0000256" key="8">
    <source>
        <dbReference type="PIRSR" id="PIRSR623612-1"/>
    </source>
</evidence>
<evidence type="ECO:0000256" key="1">
    <source>
        <dbReference type="ARBA" id="ARBA00009388"/>
    </source>
</evidence>
<evidence type="ECO:0000256" key="2">
    <source>
        <dbReference type="ARBA" id="ARBA00022670"/>
    </source>
</evidence>
<dbReference type="Gene3D" id="3.10.450.490">
    <property type="match status" value="1"/>
</dbReference>
<keyword evidence="2" id="KW-0645">Protease</keyword>
<dbReference type="InterPro" id="IPR011096">
    <property type="entry name" value="FTP_domain"/>
</dbReference>
<dbReference type="PANTHER" id="PTHR33794:SF1">
    <property type="entry name" value="BACILLOLYSIN"/>
    <property type="match status" value="1"/>
</dbReference>
<evidence type="ECO:0000256" key="3">
    <source>
        <dbReference type="ARBA" id="ARBA00022723"/>
    </source>
</evidence>
<dbReference type="Pfam" id="PF01447">
    <property type="entry name" value="Peptidase_M4"/>
    <property type="match status" value="1"/>
</dbReference>
<evidence type="ECO:0000256" key="5">
    <source>
        <dbReference type="ARBA" id="ARBA00022801"/>
    </source>
</evidence>
<proteinExistence type="inferred from homology"/>
<dbReference type="Pfam" id="PF18911">
    <property type="entry name" value="PKD_4"/>
    <property type="match status" value="1"/>
</dbReference>
<dbReference type="Pfam" id="PF07504">
    <property type="entry name" value="FTP"/>
    <property type="match status" value="1"/>
</dbReference>
<reference evidence="11" key="1">
    <citation type="submission" date="2016-11" db="EMBL/GenBank/DDBJ databases">
        <authorList>
            <person name="Varghese N."/>
            <person name="Submissions S."/>
        </authorList>
    </citation>
    <scope>NUCLEOTIDE SEQUENCE [LARGE SCALE GENOMIC DNA]</scope>
    <source>
        <strain evidence="11">DSM 22212</strain>
    </source>
</reference>
<sequence>MMRLRRRLFLIGVLIGTLALPLQAQSLKAPEDRRPLPSLSKRLNFPILKTPQALSQAFRQRHGSLLRYGRPVGELARTPLLFKKPLRLQELESPRLYRAPNGTVRWLIGQLEQVAGKRPQDLAHQVADFLYRNRRLLQLDNPREELRLVKISRDALGYTHLRYAQQYQGYPVWAAELRVHLDNAGRIYALNGSYEPTPADLADLTPRLTATDAYERAAQDLRKQGRWQPPGPFLRNVLKLDEQSPRLVLFRHEQLGWRLAYEVDIRPNWIERYTYLVDAQTGTLLHAFATHCSLKPVEPGAIPDEPILASPALSPLQGNFVDARAQDLRGNSRTLRVYHDPASGYYMIWDLPSLDLSRSRLPYEPQGGAVVLDAQQQDLSRNTSVLLVSSADNVWRDPVAVSAHWNHYLAFTFFHTQFNRNAIDNQGSTILSVIHVTENGRPIDNAFWNGRVMAYGDGARDFLPLAGNPDVGVHEMAHGVIEHTANLVYQFQPGALNESFADVFAVLATGDFQIGEGIVRPETGKQALRDLKNPGGNHVLAPQPAHMSEYRTLDITTDNGGVHINSGIPNRAAALLIEQIGAEKAGQIYYRALSQYLTRNSQFGDLRQALEQSARDLYGEGAELQAVEQAFDAVGISPTVGQGSDQGNDIPAPQVQASAIFFVLWDPWYAQYAGEIGVLDVTDPSNVQATLINTVRARFTQYEDGRLDVAQLSGTRDGRSLWFVDAEGYLTAIDLGSGQLYRFDFYLNQPGDLWNASISPDGSVAAIVSAYKNDATLYFWDGEQVYQLPLEPTSTMYVKIKTIAFPDVVNWSPNPAVPRIVFDALNRIQLGGQQFRYWSAYEVDFAKNFEIYSLIPAQTPQVSIGNPIYFPTNPDIVAFNLVVNDTTDVVIVDYEEGRLVAAGIPERTGGQVLDPLRPVFSPDGTQLMVTSPQNGWLVFDDGQQLTFANIIQMFGGVPFNGVWLGQLGEARQNRPPVASLRVDTTVGLAPLTVTFDASASSDPDGDALNFYWEFGDGTTGSGQRTRHTFQTPGRYTVWLAVVDAWGAVAYDSVAIEVRQAFTNAEAVRPLPTSLTLATLYPQPSRQRLILRLGSPTAAPLHIRVYDLLGRLVWQETRLIGQGWQQLRLHLPTLAAGRYYLELQQQSHVVRRTLVVGPH</sequence>
<dbReference type="PANTHER" id="PTHR33794">
    <property type="entry name" value="BACILLOLYSIN"/>
    <property type="match status" value="1"/>
</dbReference>
<keyword evidence="5" id="KW-0378">Hydrolase</keyword>
<dbReference type="InterPro" id="IPR013856">
    <property type="entry name" value="Peptidase_M4_domain"/>
</dbReference>
<keyword evidence="11" id="KW-1185">Reference proteome</keyword>
<dbReference type="PROSITE" id="PS50093">
    <property type="entry name" value="PKD"/>
    <property type="match status" value="1"/>
</dbReference>
<dbReference type="AlphaFoldDB" id="A0A1M6P316"/>
<keyword evidence="3" id="KW-0479">Metal-binding</keyword>
<dbReference type="Gene3D" id="2.60.40.10">
    <property type="entry name" value="Immunoglobulins"/>
    <property type="match status" value="1"/>
</dbReference>
<keyword evidence="4" id="KW-0732">Signal</keyword>
<dbReference type="SMART" id="SM00089">
    <property type="entry name" value="PKD"/>
    <property type="match status" value="1"/>
</dbReference>
<dbReference type="InterPro" id="IPR013783">
    <property type="entry name" value="Ig-like_fold"/>
</dbReference>
<dbReference type="InterPro" id="IPR026444">
    <property type="entry name" value="Secre_tail"/>
</dbReference>
<dbReference type="InterPro" id="IPR035986">
    <property type="entry name" value="PKD_dom_sf"/>
</dbReference>
<protein>
    <submittedName>
        <fullName evidence="10">Por secretion system C-terminal sorting domain-containing protein</fullName>
    </submittedName>
</protein>
<feature type="domain" description="PKD" evidence="9">
    <location>
        <begin position="976"/>
        <end position="1057"/>
    </location>
</feature>
<dbReference type="InterPro" id="IPR011044">
    <property type="entry name" value="Quino_amine_DH_bsu"/>
</dbReference>
<comment type="similarity">
    <text evidence="1">Belongs to the peptidase M4 family.</text>
</comment>
<evidence type="ECO:0000313" key="10">
    <source>
        <dbReference type="EMBL" id="SHK02331.1"/>
    </source>
</evidence>
<dbReference type="InterPro" id="IPR050728">
    <property type="entry name" value="Zinc_Metalloprotease_M4"/>
</dbReference>
<keyword evidence="7" id="KW-0482">Metalloprotease</keyword>
<dbReference type="CDD" id="cd00146">
    <property type="entry name" value="PKD"/>
    <property type="match status" value="1"/>
</dbReference>
<dbReference type="Proteomes" id="UP000185812">
    <property type="component" value="Unassembled WGS sequence"/>
</dbReference>
<dbReference type="InterPro" id="IPR023612">
    <property type="entry name" value="Peptidase_M4"/>
</dbReference>
<feature type="active site" description="Proton donor" evidence="8">
    <location>
        <position position="563"/>
    </location>
</feature>
<dbReference type="Gene3D" id="3.10.170.10">
    <property type="match status" value="1"/>
</dbReference>
<dbReference type="InterPro" id="IPR000601">
    <property type="entry name" value="PKD_dom"/>
</dbReference>
<dbReference type="InterPro" id="IPR027268">
    <property type="entry name" value="Peptidase_M4/M1_CTD_sf"/>
</dbReference>
<dbReference type="OrthoDB" id="291295at2"/>
<dbReference type="SUPFAM" id="SSF50969">
    <property type="entry name" value="YVTN repeat-like/Quinoprotein amine dehydrogenase"/>
    <property type="match status" value="1"/>
</dbReference>
<feature type="active site" evidence="8">
    <location>
        <position position="475"/>
    </location>
</feature>
<dbReference type="Gene3D" id="1.10.390.10">
    <property type="entry name" value="Neutral Protease Domain 2"/>
    <property type="match status" value="1"/>
</dbReference>
<dbReference type="GO" id="GO:0004222">
    <property type="term" value="F:metalloendopeptidase activity"/>
    <property type="evidence" value="ECO:0007669"/>
    <property type="project" value="InterPro"/>
</dbReference>
<dbReference type="SUPFAM" id="SSF49299">
    <property type="entry name" value="PKD domain"/>
    <property type="match status" value="1"/>
</dbReference>
<dbReference type="RefSeq" id="WP_084660482.1">
    <property type="nucleotide sequence ID" value="NZ_FRAU01000001.1"/>
</dbReference>
<dbReference type="Pfam" id="PF02868">
    <property type="entry name" value="Peptidase_M4_C"/>
    <property type="match status" value="1"/>
</dbReference>
<accession>A0A1M6P316</accession>
<evidence type="ECO:0000313" key="11">
    <source>
        <dbReference type="Proteomes" id="UP000185812"/>
    </source>
</evidence>
<keyword evidence="6" id="KW-0862">Zinc</keyword>
<evidence type="ECO:0000256" key="7">
    <source>
        <dbReference type="ARBA" id="ARBA00023049"/>
    </source>
</evidence>
<dbReference type="GO" id="GO:0046872">
    <property type="term" value="F:metal ion binding"/>
    <property type="evidence" value="ECO:0007669"/>
    <property type="project" value="UniProtKB-KW"/>
</dbReference>
<dbReference type="STRING" id="633813.SAMN04488087_0010"/>
<organism evidence="10 11">
    <name type="scientific">Rhodothermus profundi</name>
    <dbReference type="NCBI Taxonomy" id="633813"/>
    <lineage>
        <taxon>Bacteria</taxon>
        <taxon>Pseudomonadati</taxon>
        <taxon>Rhodothermota</taxon>
        <taxon>Rhodothermia</taxon>
        <taxon>Rhodothermales</taxon>
        <taxon>Rhodothermaceae</taxon>
        <taxon>Rhodothermus</taxon>
    </lineage>
</organism>
<gene>
    <name evidence="10" type="ORF">SAMN04488087_0010</name>
</gene>
<name>A0A1M6P316_9BACT</name>
<dbReference type="InterPro" id="IPR001570">
    <property type="entry name" value="Peptidase_M4_C_domain"/>
</dbReference>
<dbReference type="CDD" id="cd09597">
    <property type="entry name" value="M4_TLP"/>
    <property type="match status" value="1"/>
</dbReference>
<evidence type="ECO:0000256" key="4">
    <source>
        <dbReference type="ARBA" id="ARBA00022729"/>
    </source>
</evidence>
<evidence type="ECO:0000259" key="9">
    <source>
        <dbReference type="PROSITE" id="PS50093"/>
    </source>
</evidence>
<dbReference type="InterPro" id="IPR022409">
    <property type="entry name" value="PKD/Chitinase_dom"/>
</dbReference>
<evidence type="ECO:0000256" key="6">
    <source>
        <dbReference type="ARBA" id="ARBA00022833"/>
    </source>
</evidence>
<dbReference type="PRINTS" id="PR00730">
    <property type="entry name" value="THERMOLYSIN"/>
</dbReference>
<dbReference type="EMBL" id="FRAU01000001">
    <property type="protein sequence ID" value="SHK02331.1"/>
    <property type="molecule type" value="Genomic_DNA"/>
</dbReference>
<dbReference type="SUPFAM" id="SSF55486">
    <property type="entry name" value="Metalloproteases ('zincins'), catalytic domain"/>
    <property type="match status" value="1"/>
</dbReference>
<dbReference type="GO" id="GO:0006508">
    <property type="term" value="P:proteolysis"/>
    <property type="evidence" value="ECO:0007669"/>
    <property type="project" value="UniProtKB-KW"/>
</dbReference>
<dbReference type="NCBIfam" id="TIGR04183">
    <property type="entry name" value="Por_Secre_tail"/>
    <property type="match status" value="1"/>
</dbReference>